<dbReference type="GO" id="GO:0005634">
    <property type="term" value="C:nucleus"/>
    <property type="evidence" value="ECO:0000318"/>
    <property type="project" value="GO_Central"/>
</dbReference>
<evidence type="ECO:0000313" key="2">
    <source>
        <dbReference type="Proteomes" id="UP000000305"/>
    </source>
</evidence>
<accession>E9H527</accession>
<dbReference type="EMBL" id="GL732592">
    <property type="protein sequence ID" value="EFX73250.1"/>
    <property type="molecule type" value="Genomic_DNA"/>
</dbReference>
<dbReference type="AlphaFoldDB" id="E9H527"/>
<dbReference type="HOGENOM" id="CLU_530259_0_0_1"/>
<dbReference type="InParanoid" id="E9H527"/>
<proteinExistence type="predicted"/>
<organism evidence="1 2">
    <name type="scientific">Daphnia pulex</name>
    <name type="common">Water flea</name>
    <dbReference type="NCBI Taxonomy" id="6669"/>
    <lineage>
        <taxon>Eukaryota</taxon>
        <taxon>Metazoa</taxon>
        <taxon>Ecdysozoa</taxon>
        <taxon>Arthropoda</taxon>
        <taxon>Crustacea</taxon>
        <taxon>Branchiopoda</taxon>
        <taxon>Diplostraca</taxon>
        <taxon>Cladocera</taxon>
        <taxon>Anomopoda</taxon>
        <taxon>Daphniidae</taxon>
        <taxon>Daphnia</taxon>
    </lineage>
</organism>
<gene>
    <name evidence="1" type="ORF">DAPPUDRAFT_110056</name>
</gene>
<keyword evidence="2" id="KW-1185">Reference proteome</keyword>
<evidence type="ECO:0000313" key="1">
    <source>
        <dbReference type="EMBL" id="EFX73250.1"/>
    </source>
</evidence>
<reference evidence="1 2" key="1">
    <citation type="journal article" date="2011" name="Science">
        <title>The ecoresponsive genome of Daphnia pulex.</title>
        <authorList>
            <person name="Colbourne J.K."/>
            <person name="Pfrender M.E."/>
            <person name="Gilbert D."/>
            <person name="Thomas W.K."/>
            <person name="Tucker A."/>
            <person name="Oakley T.H."/>
            <person name="Tokishita S."/>
            <person name="Aerts A."/>
            <person name="Arnold G.J."/>
            <person name="Basu M.K."/>
            <person name="Bauer D.J."/>
            <person name="Caceres C.E."/>
            <person name="Carmel L."/>
            <person name="Casola C."/>
            <person name="Choi J.H."/>
            <person name="Detter J.C."/>
            <person name="Dong Q."/>
            <person name="Dusheyko S."/>
            <person name="Eads B.D."/>
            <person name="Frohlich T."/>
            <person name="Geiler-Samerotte K.A."/>
            <person name="Gerlach D."/>
            <person name="Hatcher P."/>
            <person name="Jogdeo S."/>
            <person name="Krijgsveld J."/>
            <person name="Kriventseva E.V."/>
            <person name="Kultz D."/>
            <person name="Laforsch C."/>
            <person name="Lindquist E."/>
            <person name="Lopez J."/>
            <person name="Manak J.R."/>
            <person name="Muller J."/>
            <person name="Pangilinan J."/>
            <person name="Patwardhan R.P."/>
            <person name="Pitluck S."/>
            <person name="Pritham E.J."/>
            <person name="Rechtsteiner A."/>
            <person name="Rho M."/>
            <person name="Rogozin I.B."/>
            <person name="Sakarya O."/>
            <person name="Salamov A."/>
            <person name="Schaack S."/>
            <person name="Shapiro H."/>
            <person name="Shiga Y."/>
            <person name="Skalitzky C."/>
            <person name="Smith Z."/>
            <person name="Souvorov A."/>
            <person name="Sung W."/>
            <person name="Tang Z."/>
            <person name="Tsuchiya D."/>
            <person name="Tu H."/>
            <person name="Vos H."/>
            <person name="Wang M."/>
            <person name="Wolf Y.I."/>
            <person name="Yamagata H."/>
            <person name="Yamada T."/>
            <person name="Ye Y."/>
            <person name="Shaw J.R."/>
            <person name="Andrews J."/>
            <person name="Crease T.J."/>
            <person name="Tang H."/>
            <person name="Lucas S.M."/>
            <person name="Robertson H.M."/>
            <person name="Bork P."/>
            <person name="Koonin E.V."/>
            <person name="Zdobnov E.M."/>
            <person name="Grigoriev I.V."/>
            <person name="Lynch M."/>
            <person name="Boore J.L."/>
        </authorList>
    </citation>
    <scope>NUCLEOTIDE SEQUENCE [LARGE SCALE GENOMIC DNA]</scope>
</reference>
<protein>
    <submittedName>
        <fullName evidence="1">Uncharacterized protein</fullName>
    </submittedName>
</protein>
<dbReference type="Proteomes" id="UP000000305">
    <property type="component" value="Unassembled WGS sequence"/>
</dbReference>
<name>E9H527_DAPPU</name>
<dbReference type="GO" id="GO:0010468">
    <property type="term" value="P:regulation of gene expression"/>
    <property type="evidence" value="ECO:0000318"/>
    <property type="project" value="GO_Central"/>
</dbReference>
<dbReference type="KEGG" id="dpx:DAPPUDRAFT_110056"/>
<sequence>MYDFSLINMFEGNSKEKKLFFIFCASENPTNSSQEISQHVLFRYLLGEDSHSFIKEMFQEQLLQNLTESELESKITQVETHRQRGTNINQIDSTKPCVDIFVVFKAASENDGESWWTLEKTAKDAVVLQRSRHKDSVKNKLKGETRKGTQLIAEELEGKGCMRQLLTLLWIHMIVAVKYQRHLSRCESLIPLVMKKITKMRYEYVNDFTYSALSAEERNPDLSDIINFLSNKNTYGLRQEIIDRVKEIDDGVIKEYNVLKLTKSEMQISFRKSFVWDLHDAFRNAGKWHYSIQPLAAAICCHLLPMVAVWKLKLFYVPFADLKPGKGSEISESVLVRYIADRRHFAKSEMSNPTKLETCDNIFGDLDPYSQVAQVQIYQVSNNSVPNLIRDRCIVVFKTTSDKDGQHWWSLDKNADQITLQRSRDKDAVINKSKGKARKDLKCNIQDLVGKGSIKKLLTILWIHQVMEEFNPNKSSNRQSFVNFVRKPINDIECESNLAHQSDGKPREWRAMAPKE</sequence>
<dbReference type="PhylomeDB" id="E9H527"/>